<gene>
    <name evidence="2" type="ORF">FK268_11760</name>
</gene>
<dbReference type="InterPro" id="IPR053145">
    <property type="entry name" value="AB_hydrolase_Est10"/>
</dbReference>
<protein>
    <submittedName>
        <fullName evidence="2">Alpha/beta hydrolase</fullName>
    </submittedName>
</protein>
<dbReference type="OrthoDB" id="9765647at2"/>
<dbReference type="InterPro" id="IPR029058">
    <property type="entry name" value="AB_hydrolase_fold"/>
</dbReference>
<dbReference type="Proteomes" id="UP000319792">
    <property type="component" value="Unassembled WGS sequence"/>
</dbReference>
<dbReference type="Gene3D" id="3.40.50.1820">
    <property type="entry name" value="alpha/beta hydrolase"/>
    <property type="match status" value="1"/>
</dbReference>
<dbReference type="EMBL" id="VIGV01000003">
    <property type="protein sequence ID" value="TWS24273.1"/>
    <property type="molecule type" value="Genomic_DNA"/>
</dbReference>
<dbReference type="PANTHER" id="PTHR43265">
    <property type="entry name" value="ESTERASE ESTD"/>
    <property type="match status" value="1"/>
</dbReference>
<keyword evidence="3" id="KW-1185">Reference proteome</keyword>
<dbReference type="InterPro" id="IPR022742">
    <property type="entry name" value="Hydrolase_4"/>
</dbReference>
<proteinExistence type="predicted"/>
<dbReference type="SUPFAM" id="SSF53474">
    <property type="entry name" value="alpha/beta-Hydrolases"/>
    <property type="match status" value="1"/>
</dbReference>
<evidence type="ECO:0000259" key="1">
    <source>
        <dbReference type="Pfam" id="PF12146"/>
    </source>
</evidence>
<name>A0A5C5RP56_9ACTN</name>
<dbReference type="RefSeq" id="WP_146434161.1">
    <property type="nucleotide sequence ID" value="NZ_VIGV01000003.1"/>
</dbReference>
<organism evidence="2 3">
    <name type="scientific">Tsukamurella sputi</name>
    <dbReference type="NCBI Taxonomy" id="2591848"/>
    <lineage>
        <taxon>Bacteria</taxon>
        <taxon>Bacillati</taxon>
        <taxon>Actinomycetota</taxon>
        <taxon>Actinomycetes</taxon>
        <taxon>Mycobacteriales</taxon>
        <taxon>Tsukamurellaceae</taxon>
        <taxon>Tsukamurella</taxon>
    </lineage>
</organism>
<keyword evidence="2" id="KW-0378">Hydrolase</keyword>
<sequence length="355" mass="38297">MTKKKWVLVAVAVVAALLIPLGIRIAVANTFDYDEQRVSIPVTDAAAVGGSAPDAHTGGRLDGALTTPKNSAGPHGLVLFVHGDGATDASREGNYNPLREAFSRAGFATLAWNKAGVDGAPGNWLDQSLADRGAEVAAALDWARTRSEIDPSRVGAWGVSQAGWVLPPIAAKRPDLKFLVLVGPAINWLRQGEYNLLADLRGASDQEKQQALTRRAASIALLERGATYREYLDSEVDADPMTEDRYGFVLRNFRADATADIGRIGVPTLLLLGGADRNVDTAETARTYAARMRPGLLTEHTFAAATHSLTRDDIEYRSTDPRVIARAVIAPRSIYAPGYLERLTIFAEQQKGNRR</sequence>
<feature type="domain" description="Serine aminopeptidase S33" evidence="1">
    <location>
        <begin position="74"/>
        <end position="312"/>
    </location>
</feature>
<dbReference type="PANTHER" id="PTHR43265:SF1">
    <property type="entry name" value="ESTERASE ESTD"/>
    <property type="match status" value="1"/>
</dbReference>
<evidence type="ECO:0000313" key="3">
    <source>
        <dbReference type="Proteomes" id="UP000319792"/>
    </source>
</evidence>
<evidence type="ECO:0000313" key="2">
    <source>
        <dbReference type="EMBL" id="TWS24273.1"/>
    </source>
</evidence>
<comment type="caution">
    <text evidence="2">The sequence shown here is derived from an EMBL/GenBank/DDBJ whole genome shotgun (WGS) entry which is preliminary data.</text>
</comment>
<dbReference type="AlphaFoldDB" id="A0A5C5RP56"/>
<dbReference type="Pfam" id="PF12146">
    <property type="entry name" value="Hydrolase_4"/>
    <property type="match status" value="1"/>
</dbReference>
<accession>A0A5C5RP56</accession>
<reference evidence="2 3" key="1">
    <citation type="submission" date="2019-08" db="EMBL/GenBank/DDBJ databases">
        <title>Tsukamurella conjunctivitidis sp. nov., Tsukamurella assacharolytica sp. nov. and Tsukamurella sputae sp. nov. isolated from patients with conjunctivitis, bacteraemia (lymphoma) and respiratory infection (sputum) in Hong Kong.</title>
        <authorList>
            <person name="Fok K.M.N."/>
            <person name="Fong J.Y.H."/>
        </authorList>
    </citation>
    <scope>NUCLEOTIDE SEQUENCE [LARGE SCALE GENOMIC DNA]</scope>
    <source>
        <strain evidence="2 3">HKU70</strain>
    </source>
</reference>
<dbReference type="GO" id="GO:0052689">
    <property type="term" value="F:carboxylic ester hydrolase activity"/>
    <property type="evidence" value="ECO:0007669"/>
    <property type="project" value="TreeGrafter"/>
</dbReference>